<keyword evidence="3" id="KW-1185">Reference proteome</keyword>
<dbReference type="Gene3D" id="1.10.30.50">
    <property type="match status" value="1"/>
</dbReference>
<dbReference type="Proteomes" id="UP001230915">
    <property type="component" value="Unassembled WGS sequence"/>
</dbReference>
<name>A0ABU1A2D8_9FLAO</name>
<protein>
    <submittedName>
        <fullName evidence="2">DUF262 domain-containing protein</fullName>
    </submittedName>
</protein>
<dbReference type="InterPro" id="IPR003615">
    <property type="entry name" value="HNH_nuc"/>
</dbReference>
<evidence type="ECO:0000313" key="3">
    <source>
        <dbReference type="Proteomes" id="UP001230915"/>
    </source>
</evidence>
<reference evidence="2 3" key="1">
    <citation type="submission" date="2023-08" db="EMBL/GenBank/DDBJ databases">
        <title>Mesonia sp. MT50, isolated from deep-sea sediment of the Mariana Trench.</title>
        <authorList>
            <person name="Fu H."/>
        </authorList>
    </citation>
    <scope>NUCLEOTIDE SEQUENCE [LARGE SCALE GENOMIC DNA]</scope>
    <source>
        <strain evidence="2 3">MT50</strain>
    </source>
</reference>
<feature type="domain" description="HNH nuclease" evidence="1">
    <location>
        <begin position="342"/>
        <end position="396"/>
    </location>
</feature>
<dbReference type="CDD" id="cd00085">
    <property type="entry name" value="HNHc"/>
    <property type="match status" value="1"/>
</dbReference>
<comment type="caution">
    <text evidence="2">The sequence shown here is derived from an EMBL/GenBank/DDBJ whole genome shotgun (WGS) entry which is preliminary data.</text>
</comment>
<organism evidence="2 3">
    <name type="scientific">Mesonia profundi</name>
    <dbReference type="NCBI Taxonomy" id="3070998"/>
    <lineage>
        <taxon>Bacteria</taxon>
        <taxon>Pseudomonadati</taxon>
        <taxon>Bacteroidota</taxon>
        <taxon>Flavobacteriia</taxon>
        <taxon>Flavobacteriales</taxon>
        <taxon>Flavobacteriaceae</taxon>
        <taxon>Mesonia</taxon>
    </lineage>
</organism>
<sequence>MPTIQNFLNDKNKYIVDRTYQRPVDAWSKTDKQCLIDTILREEPLPIFFMNYKSDENKYYIVDGQQRLHCIKQFFDNKLPLNKKFSGLENHGLTFNSDKALDDEQKAKFLNYKLNFHIMEDYDDERVRMIFSRLQRGKPLQLGERLNAKPGTIVECMREIANHDFMKHSVGLSQNRYGVFPDAARMLFYEMYGAKQMGSNELYKFFDKHKDLSKNSKEYKNSISILNFLEKSFPKEPGKYKYLEKHAWVIAVYTMVRDLKVGYSLKGQEENLRNFIKSFHLKVYDESFRSSKANYQRFYDNVRGGWSEKILTLRKKILIDEFLKKYNVSELDDRRQINDEEKITAFRKANGHCEYPNCEIEFKDYKEAEYHHKELYSEGGKSELSNIMVLCTKCHDKIHGKDHVENELEEEYEEIE</sequence>
<dbReference type="Pfam" id="PF03235">
    <property type="entry name" value="GmrSD_N"/>
    <property type="match status" value="1"/>
</dbReference>
<dbReference type="EMBL" id="JAVHUL010000025">
    <property type="protein sequence ID" value="MDQ7917869.1"/>
    <property type="molecule type" value="Genomic_DNA"/>
</dbReference>
<dbReference type="SMART" id="SM00507">
    <property type="entry name" value="HNHc"/>
    <property type="match status" value="1"/>
</dbReference>
<dbReference type="PANTHER" id="PTHR39639:SF1">
    <property type="entry name" value="DUF262 DOMAIN-CONTAINING PROTEIN"/>
    <property type="match status" value="1"/>
</dbReference>
<evidence type="ECO:0000259" key="1">
    <source>
        <dbReference type="SMART" id="SM00507"/>
    </source>
</evidence>
<evidence type="ECO:0000313" key="2">
    <source>
        <dbReference type="EMBL" id="MDQ7917869.1"/>
    </source>
</evidence>
<dbReference type="Pfam" id="PF01844">
    <property type="entry name" value="HNH"/>
    <property type="match status" value="1"/>
</dbReference>
<dbReference type="RefSeq" id="WP_308864730.1">
    <property type="nucleotide sequence ID" value="NZ_JAVHUL010000025.1"/>
</dbReference>
<accession>A0ABU1A2D8</accession>
<gene>
    <name evidence="2" type="ORF">RBU60_09810</name>
</gene>
<dbReference type="InterPro" id="IPR004919">
    <property type="entry name" value="GmrSD_N"/>
</dbReference>
<dbReference type="InterPro" id="IPR002711">
    <property type="entry name" value="HNH"/>
</dbReference>
<dbReference type="PANTHER" id="PTHR39639">
    <property type="entry name" value="CHROMOSOME 16, WHOLE GENOME SHOTGUN SEQUENCE"/>
    <property type="match status" value="1"/>
</dbReference>
<proteinExistence type="predicted"/>